<gene>
    <name evidence="2" type="ORF">TRFO_16519</name>
</gene>
<name>A0A1J4KQW2_9EUKA</name>
<dbReference type="GeneID" id="94833729"/>
<dbReference type="GO" id="GO:0016477">
    <property type="term" value="P:cell migration"/>
    <property type="evidence" value="ECO:0007669"/>
    <property type="project" value="TreeGrafter"/>
</dbReference>
<organism evidence="2 3">
    <name type="scientific">Tritrichomonas foetus</name>
    <dbReference type="NCBI Taxonomy" id="1144522"/>
    <lineage>
        <taxon>Eukaryota</taxon>
        <taxon>Metamonada</taxon>
        <taxon>Parabasalia</taxon>
        <taxon>Tritrichomonadida</taxon>
        <taxon>Tritrichomonadidae</taxon>
        <taxon>Tritrichomonas</taxon>
    </lineage>
</organism>
<dbReference type="VEuPathDB" id="TrichDB:TRFO_16519"/>
<evidence type="ECO:0000256" key="1">
    <source>
        <dbReference type="SAM" id="MobiDB-lite"/>
    </source>
</evidence>
<dbReference type="PANTHER" id="PTHR24112:SF66">
    <property type="entry name" value="LEUCINE-RICH REPEAT, ISOFORM F"/>
    <property type="match status" value="1"/>
</dbReference>
<feature type="compositionally biased region" description="Basic residues" evidence="1">
    <location>
        <begin position="809"/>
        <end position="818"/>
    </location>
</feature>
<dbReference type="GO" id="GO:0030027">
    <property type="term" value="C:lamellipodium"/>
    <property type="evidence" value="ECO:0007669"/>
    <property type="project" value="TreeGrafter"/>
</dbReference>
<feature type="compositionally biased region" description="Polar residues" evidence="1">
    <location>
        <begin position="786"/>
        <end position="808"/>
    </location>
</feature>
<dbReference type="RefSeq" id="XP_068366456.1">
    <property type="nucleotide sequence ID" value="XM_068499025.1"/>
</dbReference>
<evidence type="ECO:0000313" key="3">
    <source>
        <dbReference type="Proteomes" id="UP000179807"/>
    </source>
</evidence>
<dbReference type="PANTHER" id="PTHR24112">
    <property type="entry name" value="LEUCINE-RICH REPEAT, ISOFORM F-RELATED"/>
    <property type="match status" value="1"/>
</dbReference>
<comment type="caution">
    <text evidence="2">The sequence shown here is derived from an EMBL/GenBank/DDBJ whole genome shotgun (WGS) entry which is preliminary data.</text>
</comment>
<evidence type="ECO:0000313" key="2">
    <source>
        <dbReference type="EMBL" id="OHT13320.1"/>
    </source>
</evidence>
<dbReference type="InterPro" id="IPR001611">
    <property type="entry name" value="Leu-rich_rpt"/>
</dbReference>
<dbReference type="Gene3D" id="3.80.10.10">
    <property type="entry name" value="Ribonuclease Inhibitor"/>
    <property type="match status" value="1"/>
</dbReference>
<feature type="region of interest" description="Disordered" evidence="1">
    <location>
        <begin position="769"/>
        <end position="849"/>
    </location>
</feature>
<dbReference type="SUPFAM" id="SSF52047">
    <property type="entry name" value="RNI-like"/>
    <property type="match status" value="1"/>
</dbReference>
<dbReference type="Proteomes" id="UP000179807">
    <property type="component" value="Unassembled WGS sequence"/>
</dbReference>
<evidence type="ECO:0008006" key="4">
    <source>
        <dbReference type="Google" id="ProtNLM"/>
    </source>
</evidence>
<protein>
    <recommendedName>
        <fullName evidence="4">Leucine Rich Repeat family protein</fullName>
    </recommendedName>
</protein>
<feature type="compositionally biased region" description="Acidic residues" evidence="1">
    <location>
        <begin position="773"/>
        <end position="785"/>
    </location>
</feature>
<reference evidence="2" key="1">
    <citation type="submission" date="2016-10" db="EMBL/GenBank/DDBJ databases">
        <authorList>
            <person name="Benchimol M."/>
            <person name="Almeida L.G."/>
            <person name="Vasconcelos A.T."/>
            <person name="Perreira-Neves A."/>
            <person name="Rosa I.A."/>
            <person name="Tasca T."/>
            <person name="Bogo M.R."/>
            <person name="de Souza W."/>
        </authorList>
    </citation>
    <scope>NUCLEOTIDE SEQUENCE [LARGE SCALE GENOMIC DNA]</scope>
    <source>
        <strain evidence="2">K</strain>
    </source>
</reference>
<dbReference type="GO" id="GO:0034315">
    <property type="term" value="P:regulation of Arp2/3 complex-mediated actin nucleation"/>
    <property type="evidence" value="ECO:0007669"/>
    <property type="project" value="TreeGrafter"/>
</dbReference>
<dbReference type="EMBL" id="MLAK01000543">
    <property type="protein sequence ID" value="OHT13320.1"/>
    <property type="molecule type" value="Genomic_DNA"/>
</dbReference>
<dbReference type="Pfam" id="PF13516">
    <property type="entry name" value="LRR_6"/>
    <property type="match status" value="1"/>
</dbReference>
<dbReference type="OrthoDB" id="18598at2759"/>
<accession>A0A1J4KQW2</accession>
<keyword evidence="3" id="KW-1185">Reference proteome</keyword>
<dbReference type="SMART" id="SM00368">
    <property type="entry name" value="LRR_RI"/>
    <property type="match status" value="2"/>
</dbReference>
<dbReference type="InterPro" id="IPR032675">
    <property type="entry name" value="LRR_dom_sf"/>
</dbReference>
<proteinExistence type="predicted"/>
<dbReference type="InterPro" id="IPR051279">
    <property type="entry name" value="PP1-Reg/Actin-Interact_Protein"/>
</dbReference>
<dbReference type="GO" id="GO:0005886">
    <property type="term" value="C:plasma membrane"/>
    <property type="evidence" value="ECO:0007669"/>
    <property type="project" value="TreeGrafter"/>
</dbReference>
<sequence>MDSLKFDYHLKDKEQKSVEKAVPMSQAKIHMALRANLEINKHVFHSGAVVLSEHYLVLLKRRMFGKGFRPIKYIHLLDVIIAATRNDITFYVETIKYNINIVTQVAIRLARNFMRNYLISLHNIPPPFRFSFKCHDFSQIPPFDPKMSPSQAFQFAYNAHCSHKKQPYIHEIVQYYHSLLINEIGVFDINQIPLTAVEDLYNQSVDIRTIVSSLEFDPFIYGIHVNNITRPDIYASIAPLLSANSSLRIFSITRCYATSGLGEMADFLTRNKKTNVNYFDISNNSFNDMNDLIPAFQNYPSKIFYLGLNNTNMKASDVKSLLQNFNSNPNLAEIKYLHLTNCPLTYDSADLLINYISNPKCHLRSLAVTGDGVNSLLISLTQTNYQFESLNVKNSKLNDKGVSSLLRYIQNAKNLQTLDISGTRITLSQIISIVTELGKNTRLRNISLILNDNELSGKDLKEVIDAFNTTNLSKWQCLELAKNQMRRYDVYQVCLLANNMLNITYLSLEGEIGDEAIEVLMQIRSLQKLRIRGCPDISPLLGALRSNMTLKQLNIKHNKFGDKGYKSLAKLLKHNIGIQEIKADYAEPSDIESIFSFLDAVSESENIIDMQFPVYDTSGILDQMGKKDKNIALSHLVDKQIAAQIKVQRNLVSFGFNSKLNLKRIPELDSLILTLGTELQSNLAKAKPHVHSGITKILDLPLPYQNHDEKFEDGGEIREGGSSLTTEIVENVDSMAALNTLQYNSLIIKRPNDRQIPGADDYFNDIKQSSFTFDDDDNDMDDENDSSLSPTQMDSHGLTNSGSVINTNGKRRRSRKNSGLKTSASYDHYLNIPPPTSFDIDEPPPLAPV</sequence>
<dbReference type="AlphaFoldDB" id="A0A1J4KQW2"/>